<dbReference type="PANTHER" id="PTHR45774">
    <property type="entry name" value="BTB/POZ DOMAIN-CONTAINING"/>
    <property type="match status" value="1"/>
</dbReference>
<dbReference type="InterPro" id="IPR011333">
    <property type="entry name" value="SKP1/BTB/POZ_sf"/>
</dbReference>
<dbReference type="InterPro" id="IPR000210">
    <property type="entry name" value="BTB/POZ_dom"/>
</dbReference>
<dbReference type="Pfam" id="PF00651">
    <property type="entry name" value="BTB"/>
    <property type="match status" value="1"/>
</dbReference>
<dbReference type="Gene3D" id="1.25.40.420">
    <property type="match status" value="1"/>
</dbReference>
<reference evidence="2" key="1">
    <citation type="journal article" date="2021" name="Sci. Adv.">
        <title>The American lobster genome reveals insights on longevity, neural, and immune adaptations.</title>
        <authorList>
            <person name="Polinski J.M."/>
            <person name="Zimin A.V."/>
            <person name="Clark K.F."/>
            <person name="Kohn A.B."/>
            <person name="Sadowski N."/>
            <person name="Timp W."/>
            <person name="Ptitsyn A."/>
            <person name="Khanna P."/>
            <person name="Romanova D.Y."/>
            <person name="Williams P."/>
            <person name="Greenwood S.J."/>
            <person name="Moroz L.L."/>
            <person name="Walt D.R."/>
            <person name="Bodnar A.G."/>
        </authorList>
    </citation>
    <scope>NUCLEOTIDE SEQUENCE</scope>
    <source>
        <strain evidence="2">GMGI-L3</strain>
    </source>
</reference>
<dbReference type="Pfam" id="PF07707">
    <property type="entry name" value="BACK"/>
    <property type="match status" value="1"/>
</dbReference>
<dbReference type="PROSITE" id="PS50097">
    <property type="entry name" value="BTB"/>
    <property type="match status" value="1"/>
</dbReference>
<proteinExistence type="predicted"/>
<protein>
    <submittedName>
        <fullName evidence="2">BTB/POZ domain-containing protein 6-like 2</fullName>
    </submittedName>
</protein>
<dbReference type="InterPro" id="IPR011705">
    <property type="entry name" value="BACK"/>
</dbReference>
<dbReference type="PANTHER" id="PTHR45774:SF3">
    <property type="entry name" value="BTB (POZ) DOMAIN-CONTAINING 2B-RELATED"/>
    <property type="match status" value="1"/>
</dbReference>
<evidence type="ECO:0000313" key="2">
    <source>
        <dbReference type="EMBL" id="KAG7174043.1"/>
    </source>
</evidence>
<dbReference type="EMBL" id="JAHLQT010007950">
    <property type="protein sequence ID" value="KAG7174043.1"/>
    <property type="molecule type" value="Genomic_DNA"/>
</dbReference>
<sequence length="438" mass="48589">MSAQSGASLTPLRPWQDSLRSTGQALGFLLASGTHSDVTLVVGSEGKQFKAHSLILAMRSPVFEDLLLLNPASKRGVLPLKDDSPWAFHWLLSHIYSDKHEIDGIDLALQILSLSDKYMVASAYDTSIKYLQTVVKRNNVLKIYKYLVHLFADNDSLQSLCKRVFKDNGNAVLLSPALLDLTPEAMSHLLKEPLKITSETVIFKALLKWGHAQLKLSGKTSTPLGIRQEISQFLPLIRFLTMTSDEFVQNVLTTDVLSSDESVFVLKHIANPKSSPASSYLNTSLQINTSRESRASPITKVRVLVSQEQMRTCLCEGVNKTWHREPIYLFSLIPSDNIVLLAVRVQLEGGTQDVKLEIRKEDPKSTTILASVEGNGTNLAFKNPVHLRESVTYIFTLQVSDPATSLFGNKLCQQVYEAEGGFQISISPGIFIQALVFF</sequence>
<keyword evidence="3" id="KW-1185">Reference proteome</keyword>
<dbReference type="Gene3D" id="3.30.710.10">
    <property type="entry name" value="Potassium Channel Kv1.1, Chain A"/>
    <property type="match status" value="1"/>
</dbReference>
<gene>
    <name evidence="2" type="primary">Btbd6-L2</name>
    <name evidence="2" type="ORF">Hamer_G017761</name>
</gene>
<accession>A0A8J5N6C8</accession>
<dbReference type="SMART" id="SM00225">
    <property type="entry name" value="BTB"/>
    <property type="match status" value="1"/>
</dbReference>
<dbReference type="SUPFAM" id="SSF54695">
    <property type="entry name" value="POZ domain"/>
    <property type="match status" value="1"/>
</dbReference>
<evidence type="ECO:0000313" key="3">
    <source>
        <dbReference type="Proteomes" id="UP000747542"/>
    </source>
</evidence>
<name>A0A8J5N6C8_HOMAM</name>
<dbReference type="Proteomes" id="UP000747542">
    <property type="component" value="Unassembled WGS sequence"/>
</dbReference>
<organism evidence="2 3">
    <name type="scientific">Homarus americanus</name>
    <name type="common">American lobster</name>
    <dbReference type="NCBI Taxonomy" id="6706"/>
    <lineage>
        <taxon>Eukaryota</taxon>
        <taxon>Metazoa</taxon>
        <taxon>Ecdysozoa</taxon>
        <taxon>Arthropoda</taxon>
        <taxon>Crustacea</taxon>
        <taxon>Multicrustacea</taxon>
        <taxon>Malacostraca</taxon>
        <taxon>Eumalacostraca</taxon>
        <taxon>Eucarida</taxon>
        <taxon>Decapoda</taxon>
        <taxon>Pleocyemata</taxon>
        <taxon>Astacidea</taxon>
        <taxon>Nephropoidea</taxon>
        <taxon>Nephropidae</taxon>
        <taxon>Homarus</taxon>
    </lineage>
</organism>
<dbReference type="CDD" id="cd18186">
    <property type="entry name" value="BTB_POZ_ZBTB_KLHL-like"/>
    <property type="match status" value="1"/>
</dbReference>
<feature type="domain" description="BTB" evidence="1">
    <location>
        <begin position="36"/>
        <end position="104"/>
    </location>
</feature>
<dbReference type="SMART" id="SM00875">
    <property type="entry name" value="BACK"/>
    <property type="match status" value="1"/>
</dbReference>
<dbReference type="AlphaFoldDB" id="A0A8J5N6C8"/>
<comment type="caution">
    <text evidence="2">The sequence shown here is derived from an EMBL/GenBank/DDBJ whole genome shotgun (WGS) entry which is preliminary data.</text>
</comment>
<evidence type="ECO:0000259" key="1">
    <source>
        <dbReference type="PROSITE" id="PS50097"/>
    </source>
</evidence>